<feature type="region of interest" description="Disordered" evidence="8">
    <location>
        <begin position="751"/>
        <end position="773"/>
    </location>
</feature>
<dbReference type="PANTHER" id="PTHR12691:SF10">
    <property type="entry name" value="MEDIATOR OF RNA POLYMERASE II TRANSCRIPTION SUBUNIT 23"/>
    <property type="match status" value="1"/>
</dbReference>
<sequence length="1554" mass="183422">MTNIKDQTKDIINKAFSFETIDEFVCSNITTDVVSNQLNSCYSELVSFFSSLSTSHAPNPQHPETQDNQELQNRKEAIQELVTQIFQQQHTKKQLLIIRLVTRLVNTKIIEVRFVCEFLLNNLVYSIPSTPLNKQLPTNPYIWCKVLECIKNFISLHDYKSCRDIFKMLLEVVKKIPHENSSLPPQLETEFLFPKSARKHKLISEDNTFDDEYFSLYNLMNASPQTDDLKLESLYETLNFLLDSKNYFMPRYLAINEIKTVLTFGKEAYHKRFHGLFTKFIESFIPTGHLISVSGRDRLLPIVGFSNLYSLYSFWRYNPLTCKFNTSGPLPYFKHVTKPHHEFFYYILKQNTPQYLLLGLMSLNRNSKTRYPVFEEEFANSIIHIMELTEQNPNKIFDNLRIWNNLVNHFVYLNQIIHLPSLIHHISIQLKKKKNCLFKESRDWFMWFFLMIMVTITNKNYMTEFSDLFDILYKDAEILPRPDLNNFFSVIKMAPVSVWILLNNKFSAQEGAQGQHATKTSNKPLLIPEIVRNHLTILQDCLTSHQQNLYSLSLCLNAYCNDTTYFLSILNNLLDKIGKNAQVLQQPQMGLVNSPSGMASPNSSANSIFTNHQPLSIEIISSLTLHVRFYLANYLTAMLIQKTQQKTSAFNLNIPVSIVETLARLIIYDPDNFIKYLNQNLWQGLLTTNLSNLPQLQPNQMGQNVQLAFFYQQMNLLIELITFRLKHLSFTHRTTFLILINGLYSHPSLLGNPHQGQQSQQQNPNQPQLQQPPRQDQINFIKHPIIYLNSQYAMLKLLSSFSGWDYFELLNSIHAASKHAPKFFINPESEEINKAIVMVIARAIHLTSSDLFPFENKEKDDALRSLLRDIMQKTPIYFHDYTLEYFPKVIQDFFRKEQQQLRPELFYTDSSNRQYKLALKKKVDEDLTRFLDSQHSSQVLPLFLQTNQIMAQTILCVFFNILLNHSYNQNLYNKYLLDLCLCFNSNGLDNKKMTQSLRTFCDYLIIECTNKTIEVINNYCSIVVQMITNFNLFTYDRFLFIMTFRSFDENDSQLCFKILDFVFIHNTDFINKFNHFFNRWNPNCNVENDEWDPNLYAQYIQTHPEKFYYEGLREKCNIPINETIINTYYGNLIMRCVPVLDFLNNKYIEMTSRSDEAENLLDKLNHLYKFHNNPLSYVYNTCMYYNNKFQNTNNSTMGYDLLSRNKKKRLFFILTAQQSLQFSHLFSNYLSQINQLDCNNPDLAHNIDYSYYYNLIQRLVKRMLDQDTGQNLTSFKSEFQNPSCHMLYVTLCELISLELFTMDPNVFTKRISTSIIEMFFIGKFQDQQYYIDSKEFDYWSNAAGMIISSLPEPYWYSIYEIIAETMRTDEILNRYGPLDNNQSSTLFDQFDLFLADEKNCFNRLTLVIALFHSIWCHANANHFQYFFRFLKERREELVKTEYHFLFICKLVGPFLSKIHIENTNLLIDLAEELYDMIYLVDKSSEHIYNMETICNFFYHLKYRHIGESIKEKIHSVMPNFRPELKTLFKYITSELNQQLQSQQQQQQPQPQRTA</sequence>
<feature type="compositionally biased region" description="Low complexity" evidence="8">
    <location>
        <begin position="752"/>
        <end position="773"/>
    </location>
</feature>
<name>A0A813N9C5_9BILA</name>
<comment type="similarity">
    <text evidence="2">Belongs to the Mediator complex subunit 23 family.</text>
</comment>
<accession>A0A813N9C5</accession>
<evidence type="ECO:0000313" key="9">
    <source>
        <dbReference type="EMBL" id="CAF0729586.1"/>
    </source>
</evidence>
<keyword evidence="5" id="KW-0804">Transcription</keyword>
<evidence type="ECO:0000256" key="2">
    <source>
        <dbReference type="ARBA" id="ARBA00010222"/>
    </source>
</evidence>
<evidence type="ECO:0000256" key="6">
    <source>
        <dbReference type="ARBA" id="ARBA00023242"/>
    </source>
</evidence>
<evidence type="ECO:0000313" key="10">
    <source>
        <dbReference type="Proteomes" id="UP000663879"/>
    </source>
</evidence>
<keyword evidence="4" id="KW-0805">Transcription regulation</keyword>
<keyword evidence="10" id="KW-1185">Reference proteome</keyword>
<dbReference type="GO" id="GO:0005667">
    <property type="term" value="C:transcription regulator complex"/>
    <property type="evidence" value="ECO:0007669"/>
    <property type="project" value="TreeGrafter"/>
</dbReference>
<dbReference type="GO" id="GO:0010628">
    <property type="term" value="P:positive regulation of gene expression"/>
    <property type="evidence" value="ECO:0007669"/>
    <property type="project" value="TreeGrafter"/>
</dbReference>
<evidence type="ECO:0000256" key="8">
    <source>
        <dbReference type="SAM" id="MobiDB-lite"/>
    </source>
</evidence>
<reference evidence="9" key="1">
    <citation type="submission" date="2021-02" db="EMBL/GenBank/DDBJ databases">
        <authorList>
            <person name="Nowell W R."/>
        </authorList>
    </citation>
    <scope>NUCLEOTIDE SEQUENCE</scope>
    <source>
        <strain evidence="9">Ploen Becks lab</strain>
    </source>
</reference>
<protein>
    <recommendedName>
        <fullName evidence="3">Mediator of RNA polymerase II transcription subunit 23</fullName>
    </recommendedName>
    <alternativeName>
        <fullName evidence="7">Mediator complex subunit 23</fullName>
    </alternativeName>
</protein>
<evidence type="ECO:0000256" key="5">
    <source>
        <dbReference type="ARBA" id="ARBA00023163"/>
    </source>
</evidence>
<organism evidence="9 10">
    <name type="scientific">Brachionus calyciflorus</name>
    <dbReference type="NCBI Taxonomy" id="104777"/>
    <lineage>
        <taxon>Eukaryota</taxon>
        <taxon>Metazoa</taxon>
        <taxon>Spiralia</taxon>
        <taxon>Gnathifera</taxon>
        <taxon>Rotifera</taxon>
        <taxon>Eurotatoria</taxon>
        <taxon>Monogononta</taxon>
        <taxon>Pseudotrocha</taxon>
        <taxon>Ploima</taxon>
        <taxon>Brachionidae</taxon>
        <taxon>Brachionus</taxon>
    </lineage>
</organism>
<keyword evidence="6" id="KW-0539">Nucleus</keyword>
<dbReference type="GO" id="GO:0016592">
    <property type="term" value="C:mediator complex"/>
    <property type="evidence" value="ECO:0007669"/>
    <property type="project" value="TreeGrafter"/>
</dbReference>
<evidence type="ECO:0000256" key="4">
    <source>
        <dbReference type="ARBA" id="ARBA00023015"/>
    </source>
</evidence>
<dbReference type="OrthoDB" id="9982951at2759"/>
<evidence type="ECO:0000256" key="7">
    <source>
        <dbReference type="ARBA" id="ARBA00031961"/>
    </source>
</evidence>
<evidence type="ECO:0000256" key="1">
    <source>
        <dbReference type="ARBA" id="ARBA00004123"/>
    </source>
</evidence>
<dbReference type="EMBL" id="CAJNOC010000224">
    <property type="protein sequence ID" value="CAF0729586.1"/>
    <property type="molecule type" value="Genomic_DNA"/>
</dbReference>
<proteinExistence type="inferred from homology"/>
<evidence type="ECO:0000256" key="3">
    <source>
        <dbReference type="ARBA" id="ARBA00019696"/>
    </source>
</evidence>
<dbReference type="GO" id="GO:0006357">
    <property type="term" value="P:regulation of transcription by RNA polymerase II"/>
    <property type="evidence" value="ECO:0007669"/>
    <property type="project" value="TreeGrafter"/>
</dbReference>
<dbReference type="Pfam" id="PF11573">
    <property type="entry name" value="Med23"/>
    <property type="match status" value="2"/>
</dbReference>
<dbReference type="Proteomes" id="UP000663879">
    <property type="component" value="Unassembled WGS sequence"/>
</dbReference>
<comment type="subcellular location">
    <subcellularLocation>
        <location evidence="1">Nucleus</location>
    </subcellularLocation>
</comment>
<dbReference type="InterPro" id="IPR021629">
    <property type="entry name" value="Mediator_Med23"/>
</dbReference>
<gene>
    <name evidence="9" type="ORF">OXX778_LOCUS2754</name>
</gene>
<comment type="caution">
    <text evidence="9">The sequence shown here is derived from an EMBL/GenBank/DDBJ whole genome shotgun (WGS) entry which is preliminary data.</text>
</comment>
<dbReference type="PANTHER" id="PTHR12691">
    <property type="entry name" value="MEDIATOR OF RNA POLYMERASE II TRANSCRIPTION SUBUNIT 23"/>
    <property type="match status" value="1"/>
</dbReference>